<feature type="compositionally biased region" description="Basic and acidic residues" evidence="2">
    <location>
        <begin position="624"/>
        <end position="641"/>
    </location>
</feature>
<proteinExistence type="predicted"/>
<feature type="compositionally biased region" description="Basic and acidic residues" evidence="2">
    <location>
        <begin position="595"/>
        <end position="615"/>
    </location>
</feature>
<feature type="region of interest" description="Disordered" evidence="2">
    <location>
        <begin position="1"/>
        <end position="34"/>
    </location>
</feature>
<feature type="compositionally biased region" description="Basic and acidic residues" evidence="2">
    <location>
        <begin position="1065"/>
        <end position="1103"/>
    </location>
</feature>
<sequence>MSDKSSDLEEDWALVDKDGELEVSDDGSSSSCSLEVVNLDTEVVAFSNRRSSERSVSPSSGDIESKKSEPTIDSGENLNTAQTSLPESLDNADGSHSDDGLSEAEAAAILADISHVSSMGPLIEEGLLDGSTGSSMSSIAHLKDEEESLTSSRSSFTALKPDSDDEKAIQEISSLISSSSNLTSNVEELQTGEVVTEAVVGLSGLSEKNISDVSDNNSDTDSDFIRLEVSESLEVDNLSSDQSAMTSSSVSSRFSFISRESSPPEPDHVDDIEVPDIPVEQPAPDNQDGDIQDNEDHQHEEEDQEDDDHDDDRRGNIPAEIEEIQDASTESEIDDEENARIESDQSDVGSIPALDDDMSFVNDIGDLPLVAGDVARQYVHNPNRHLNLKLDILAILMFTIVVGLGIGHYIATFDEIDAYDSIHNSMKNMVSQCEGQKFEQKRTLNNLNKEYDLLIQKYHQSRRDLERLRLQNAALYKEIDSKNTDKEKAEEKETLRLYLKKQINQLETENQELKQAIGRLKYMIHPANDISETSQPQFVKKESCDRSVVKVPGEKEPHISDCSLDDLESMHDAAALDNLLLKQEIGKLRYTKHPGNREHVEDKSDQPIPEEKECPKSSSCDPFESSHDVEDKTDQPVNLEKDGPADLRLDDLWVQNKDLLKVRNELEEKKIELQQFEEKYETLKSQMVINSTNCLTYLLTNLSMVDIISKLDTDMLDKFLNASFFMAKDMKGSVTDFTTEILEQMTKSGADFLDSISEVEKTAETGDGSGEKEMNQSETESSNNTDERTRKSPPNVKWSENIKEIMNKTRNKMTNVSQQIKDTWLQVKNLSVKFLTQHEPAVSNTLNKITNKVVNFGHKIKNKIERKVNRWYRKYKKQTTPCRHSSHGDKNYEKENVQKTEKQKREEQYTKTPKEKNHKNFSKKDKEQQKKNNERLRKDERQRNKIRQKQQKEIAKTKNKSLKKFKKFQNKILKINEKHFKKMNSDSKSSLLGYVRETSRLLIGLELDGDVTLWFDCQMLFWNNQVAMEMIKKESVVQCEDRLQSWQTEMLEDKILEQDGGESFHGNHDDVEDNDHAKEDLHDVNDDGDHDGEDGWHENRETYPEPQPDWLFKRAHNREDIRKQESEPDWVFDRANHREDIRQHESEPDWVFDRAHHREDLRQQESEPDWIFDHAHHRKNSRDHHGESDWMFDRANNRKEKREYRQRHPATFRPNTRSDHFFDGDVDFDLF</sequence>
<feature type="region of interest" description="Disordered" evidence="2">
    <location>
        <begin position="761"/>
        <end position="797"/>
    </location>
</feature>
<name>A0AAN8K3H6_PATCE</name>
<feature type="coiled-coil region" evidence="1">
    <location>
        <begin position="659"/>
        <end position="686"/>
    </location>
</feature>
<feature type="compositionally biased region" description="Acidic residues" evidence="2">
    <location>
        <begin position="301"/>
        <end position="310"/>
    </location>
</feature>
<feature type="compositionally biased region" description="Basic and acidic residues" evidence="2">
    <location>
        <begin position="761"/>
        <end position="775"/>
    </location>
</feature>
<feature type="compositionally biased region" description="Acidic residues" evidence="2">
    <location>
        <begin position="320"/>
        <end position="337"/>
    </location>
</feature>
<protein>
    <submittedName>
        <fullName evidence="3">Uncharacterized protein</fullName>
    </submittedName>
</protein>
<feature type="region of interest" description="Disordered" evidence="2">
    <location>
        <begin position="234"/>
        <end position="351"/>
    </location>
</feature>
<feature type="region of interest" description="Disordered" evidence="2">
    <location>
        <begin position="1059"/>
        <end position="1109"/>
    </location>
</feature>
<feature type="region of interest" description="Disordered" evidence="2">
    <location>
        <begin position="124"/>
        <end position="165"/>
    </location>
</feature>
<reference evidence="3 4" key="1">
    <citation type="submission" date="2024-01" db="EMBL/GenBank/DDBJ databases">
        <title>The genome of the rayed Mediterranean limpet Patella caerulea (Linnaeus, 1758).</title>
        <authorList>
            <person name="Anh-Thu Weber A."/>
            <person name="Halstead-Nussloch G."/>
        </authorList>
    </citation>
    <scope>NUCLEOTIDE SEQUENCE [LARGE SCALE GENOMIC DNA]</scope>
    <source>
        <strain evidence="3">AATW-2023a</strain>
        <tissue evidence="3">Whole specimen</tissue>
    </source>
</reference>
<feature type="region of interest" description="Disordered" evidence="2">
    <location>
        <begin position="47"/>
        <end position="103"/>
    </location>
</feature>
<dbReference type="AlphaFoldDB" id="A0AAN8K3H6"/>
<organism evidence="3 4">
    <name type="scientific">Patella caerulea</name>
    <name type="common">Rayed Mediterranean limpet</name>
    <dbReference type="NCBI Taxonomy" id="87958"/>
    <lineage>
        <taxon>Eukaryota</taxon>
        <taxon>Metazoa</taxon>
        <taxon>Spiralia</taxon>
        <taxon>Lophotrochozoa</taxon>
        <taxon>Mollusca</taxon>
        <taxon>Gastropoda</taxon>
        <taxon>Patellogastropoda</taxon>
        <taxon>Patelloidea</taxon>
        <taxon>Patellidae</taxon>
        <taxon>Patella</taxon>
    </lineage>
</organism>
<feature type="coiled-coil region" evidence="1">
    <location>
        <begin position="444"/>
        <end position="523"/>
    </location>
</feature>
<evidence type="ECO:0000313" key="3">
    <source>
        <dbReference type="EMBL" id="KAK6188497.1"/>
    </source>
</evidence>
<keyword evidence="1" id="KW-0175">Coiled coil</keyword>
<gene>
    <name evidence="3" type="ORF">SNE40_004660</name>
</gene>
<feature type="region of interest" description="Disordered" evidence="2">
    <location>
        <begin position="875"/>
        <end position="959"/>
    </location>
</feature>
<keyword evidence="4" id="KW-1185">Reference proteome</keyword>
<evidence type="ECO:0000313" key="4">
    <source>
        <dbReference type="Proteomes" id="UP001347796"/>
    </source>
</evidence>
<comment type="caution">
    <text evidence="3">The sequence shown here is derived from an EMBL/GenBank/DDBJ whole genome shotgun (WGS) entry which is preliminary data.</text>
</comment>
<dbReference type="EMBL" id="JAZGQO010000003">
    <property type="protein sequence ID" value="KAK6188497.1"/>
    <property type="molecule type" value="Genomic_DNA"/>
</dbReference>
<accession>A0AAN8K3H6</accession>
<evidence type="ECO:0000256" key="1">
    <source>
        <dbReference type="SAM" id="Coils"/>
    </source>
</evidence>
<evidence type="ECO:0000256" key="2">
    <source>
        <dbReference type="SAM" id="MobiDB-lite"/>
    </source>
</evidence>
<feature type="compositionally biased region" description="Polar residues" evidence="2">
    <location>
        <begin position="74"/>
        <end position="86"/>
    </location>
</feature>
<feature type="region of interest" description="Disordered" evidence="2">
    <location>
        <begin position="592"/>
        <end position="641"/>
    </location>
</feature>
<feature type="compositionally biased region" description="Basic and acidic residues" evidence="2">
    <location>
        <begin position="886"/>
        <end position="915"/>
    </location>
</feature>
<feature type="compositionally biased region" description="Low complexity" evidence="2">
    <location>
        <begin position="239"/>
        <end position="261"/>
    </location>
</feature>
<feature type="compositionally biased region" description="Basic and acidic residues" evidence="2">
    <location>
        <begin position="922"/>
        <end position="943"/>
    </location>
</feature>
<dbReference type="Proteomes" id="UP001347796">
    <property type="component" value="Unassembled WGS sequence"/>
</dbReference>